<evidence type="ECO:0000313" key="2">
    <source>
        <dbReference type="Proteomes" id="UP000637423"/>
    </source>
</evidence>
<reference evidence="1" key="1">
    <citation type="journal article" date="2014" name="Int. J. Syst. Evol. Microbiol.">
        <title>Complete genome sequence of Corynebacterium casei LMG S-19264T (=DSM 44701T), isolated from a smear-ripened cheese.</title>
        <authorList>
            <consortium name="US DOE Joint Genome Institute (JGI-PGF)"/>
            <person name="Walter F."/>
            <person name="Albersmeier A."/>
            <person name="Kalinowski J."/>
            <person name="Ruckert C."/>
        </authorList>
    </citation>
    <scope>NUCLEOTIDE SEQUENCE</scope>
    <source>
        <strain evidence="1">CGMCC 1.10998</strain>
    </source>
</reference>
<reference evidence="1" key="2">
    <citation type="submission" date="2020-09" db="EMBL/GenBank/DDBJ databases">
        <authorList>
            <person name="Sun Q."/>
            <person name="Zhou Y."/>
        </authorList>
    </citation>
    <scope>NUCLEOTIDE SEQUENCE</scope>
    <source>
        <strain evidence="1">CGMCC 1.10998</strain>
    </source>
</reference>
<evidence type="ECO:0008006" key="3">
    <source>
        <dbReference type="Google" id="ProtNLM"/>
    </source>
</evidence>
<keyword evidence="2" id="KW-1185">Reference proteome</keyword>
<comment type="caution">
    <text evidence="1">The sequence shown here is derived from an EMBL/GenBank/DDBJ whole genome shotgun (WGS) entry which is preliminary data.</text>
</comment>
<name>A0A916UY37_9BURK</name>
<dbReference type="EMBL" id="BMED01000005">
    <property type="protein sequence ID" value="GGC90936.1"/>
    <property type="molecule type" value="Genomic_DNA"/>
</dbReference>
<dbReference type="RefSeq" id="WP_188568166.1">
    <property type="nucleotide sequence ID" value="NZ_BMED01000005.1"/>
</dbReference>
<proteinExistence type="predicted"/>
<evidence type="ECO:0000313" key="1">
    <source>
        <dbReference type="EMBL" id="GGC90936.1"/>
    </source>
</evidence>
<gene>
    <name evidence="1" type="ORF">GCM10011396_42770</name>
</gene>
<dbReference type="InterPro" id="IPR025516">
    <property type="entry name" value="DUF4404"/>
</dbReference>
<dbReference type="Pfam" id="PF14357">
    <property type="entry name" value="DUF4404"/>
    <property type="match status" value="1"/>
</dbReference>
<organism evidence="1 2">
    <name type="scientific">Undibacterium terreum</name>
    <dbReference type="NCBI Taxonomy" id="1224302"/>
    <lineage>
        <taxon>Bacteria</taxon>
        <taxon>Pseudomonadati</taxon>
        <taxon>Pseudomonadota</taxon>
        <taxon>Betaproteobacteria</taxon>
        <taxon>Burkholderiales</taxon>
        <taxon>Oxalobacteraceae</taxon>
        <taxon>Undibacterium</taxon>
    </lineage>
</organism>
<dbReference type="AlphaFoldDB" id="A0A916UY37"/>
<accession>A0A916UY37</accession>
<protein>
    <recommendedName>
        <fullName evidence="3">DUF4404 family protein</fullName>
    </recommendedName>
</protein>
<sequence>MDRENLKDLLKQLHEGLNSTDEVDGELKTLLQELDGDIQHLLSAEKSPDDPIFAGLTERSQALSAQFAAKHPRLEPVLRELGGMLEKIGV</sequence>
<dbReference type="Proteomes" id="UP000637423">
    <property type="component" value="Unassembled WGS sequence"/>
</dbReference>